<dbReference type="Gene3D" id="4.10.80.160">
    <property type="match status" value="1"/>
</dbReference>
<dbReference type="InterPro" id="IPR016024">
    <property type="entry name" value="ARM-type_fold"/>
</dbReference>
<keyword evidence="7" id="KW-1185">Reference proteome</keyword>
<reference evidence="6 7" key="1">
    <citation type="submission" date="2018-08" db="EMBL/GenBank/DDBJ databases">
        <title>Genome and evolution of the arbuscular mycorrhizal fungus Diversispora epigaea (formerly Glomus versiforme) and its bacterial endosymbionts.</title>
        <authorList>
            <person name="Sun X."/>
            <person name="Fei Z."/>
            <person name="Harrison M."/>
        </authorList>
    </citation>
    <scope>NUCLEOTIDE SEQUENCE [LARGE SCALE GENOMIC DNA]</scope>
    <source>
        <strain evidence="6 7">IT104</strain>
    </source>
</reference>
<dbReference type="GO" id="GO:0000184">
    <property type="term" value="P:nuclear-transcribed mRNA catabolic process, nonsense-mediated decay"/>
    <property type="evidence" value="ECO:0007669"/>
    <property type="project" value="InterPro"/>
</dbReference>
<dbReference type="SUPFAM" id="SSF48371">
    <property type="entry name" value="ARM repeat"/>
    <property type="match status" value="2"/>
</dbReference>
<comment type="caution">
    <text evidence="6">The sequence shown here is derived from an EMBL/GenBank/DDBJ whole genome shotgun (WGS) entry which is preliminary data.</text>
</comment>
<evidence type="ECO:0000259" key="5">
    <source>
        <dbReference type="SMART" id="SM00543"/>
    </source>
</evidence>
<dbReference type="SMART" id="SM00543">
    <property type="entry name" value="MIF4G"/>
    <property type="match status" value="2"/>
</dbReference>
<dbReference type="InterPro" id="IPR039762">
    <property type="entry name" value="Nmd2/UPF2"/>
</dbReference>
<dbReference type="AlphaFoldDB" id="A0A397GN12"/>
<proteinExistence type="predicted"/>
<evidence type="ECO:0000313" key="7">
    <source>
        <dbReference type="Proteomes" id="UP000266861"/>
    </source>
</evidence>
<dbReference type="GO" id="GO:0005737">
    <property type="term" value="C:cytoplasm"/>
    <property type="evidence" value="ECO:0007669"/>
    <property type="project" value="UniProtKB-SubCell"/>
</dbReference>
<feature type="compositionally biased region" description="Acidic residues" evidence="4">
    <location>
        <begin position="1013"/>
        <end position="1034"/>
    </location>
</feature>
<dbReference type="PANTHER" id="PTHR12839:SF7">
    <property type="entry name" value="REGULATOR OF NONSENSE TRANSCRIPTS 2"/>
    <property type="match status" value="1"/>
</dbReference>
<dbReference type="EMBL" id="PQFF01000432">
    <property type="protein sequence ID" value="RHZ50413.1"/>
    <property type="molecule type" value="Genomic_DNA"/>
</dbReference>
<dbReference type="GO" id="GO:0035145">
    <property type="term" value="C:exon-exon junction complex"/>
    <property type="evidence" value="ECO:0007669"/>
    <property type="project" value="TreeGrafter"/>
</dbReference>
<feature type="domain" description="MIF4G" evidence="5">
    <location>
        <begin position="536"/>
        <end position="724"/>
    </location>
</feature>
<feature type="region of interest" description="Disordered" evidence="4">
    <location>
        <begin position="448"/>
        <end position="529"/>
    </location>
</feature>
<dbReference type="Gene3D" id="1.25.40.180">
    <property type="match status" value="3"/>
</dbReference>
<dbReference type="InterPro" id="IPR007193">
    <property type="entry name" value="Upf2/Nmd2_C"/>
</dbReference>
<dbReference type="InterPro" id="IPR003890">
    <property type="entry name" value="MIF4G-like_typ-3"/>
</dbReference>
<feature type="compositionally biased region" description="Acidic residues" evidence="4">
    <location>
        <begin position="984"/>
        <end position="1005"/>
    </location>
</feature>
<evidence type="ECO:0000313" key="6">
    <source>
        <dbReference type="EMBL" id="RHZ50413.1"/>
    </source>
</evidence>
<evidence type="ECO:0000256" key="1">
    <source>
        <dbReference type="ARBA" id="ARBA00004496"/>
    </source>
</evidence>
<evidence type="ECO:0000256" key="4">
    <source>
        <dbReference type="SAM" id="MobiDB-lite"/>
    </source>
</evidence>
<protein>
    <recommendedName>
        <fullName evidence="5">MIF4G domain-containing protein</fullName>
    </recommendedName>
</protein>
<feature type="compositionally biased region" description="Basic and acidic residues" evidence="4">
    <location>
        <begin position="498"/>
        <end position="510"/>
    </location>
</feature>
<evidence type="ECO:0000256" key="3">
    <source>
        <dbReference type="SAM" id="Coils"/>
    </source>
</evidence>
<dbReference type="Proteomes" id="UP000266861">
    <property type="component" value="Unassembled WGS sequence"/>
</dbReference>
<sequence length="1205" mass="137255">MDVESEVAAKRERRQELRDANLAARRLGKPDSSRFKGLESNIKKNTTFIKKCKSQLSAEYQQQLLKDVKTLTLEKYISEVVVAVIEGAQKCKAATDVWVAVEVISALHQRFPDTFTPYLTYNLARSLTPPNKQQLAILTSEQREKEEGARILRQRILLRIACELWLLGVLRNVEDGVAALNSGGAAVGAGSVNGVKDNVAGFVSSPTKESKESKETKASGEGFVYTVLKDLFSHDNKHVNLPLAVSFVKYFGTEMIGSSKKNRENSDPNSTDVAVNGDQNTGLDNERDISDSSGEMTVPASKRNLFKNLLIEYFKGVEQHLLKEHQKIKELDRSNHEYYITRGEITEETKQNYEKAVKSFEKLLQNAQILADSLDIDMPDLPEDEGTTKIGGTIIRDGSSTNEKEENPSNSIWEDEDARSFYECLIELKTRVPGVLLEAKSTKKDEIEVDKDELGSNGNEKDDKEEDEKLSEDNDTKSKTTPEATSDTNEEHESNEELSGKDDDVKEKSNDQVGADSTTKKEGETFNKSGTSAQLDSLLARLPNMVNRDLIDQAAVEFCFLNSKASRKKLIKTLVGVQRTRIDLLPYYSRLIATLNPYYPDITAAVLQALEGEFKSLQKKKSLDFLETKIKNIRFLSELAKFRITPQHVIFHCLKVALDDFSNQNIDIACNLLETCGRFLFKSPETCVRMGNMLDIMMRKKSVQHLDNRQLLMVENAYYQSNPPDRTAIVMKERSVMEQYIRKLIYSDLNKKTVEKVLKSLRKLNWEDKEAYRVLEKCFSKIWNIKYSNIHLMAILASGLNRCHSEFGVALVDRVIEDIRIGLEQNIFKHNQRRIATVKYLGELYNYRMVDSPVIFDTLYSIVTLGHEYGRSSPNRINPLDPPNDFFRVRLCCTLLDTCGMCFDRGSSKKRLDDFLVFFQMYILTKQKMPMDVEFMVSDLFEILRPKMVLFKTYEEAAEEVDQKLLQNQKALQDAGGSVKGQDETLDESESASSSDDDDEDGNDELLERVGEEEGSYDEQVESEELDKGDEDDELVVHTNRQDKITLKEDEEFEREFSKMMSESMESRKYERKPAILDVAIPMHLKGMDRTTDHVDGSVAFTLLTKKGNKQQMKTMEVPAESALAVNTRTKQEAEREEQQQLKKLVLNYEEREEQNQRIALEQSLINSGMRVSYQSGNRRTNQRGRRILHQGGGGGYAYANERRR</sequence>
<dbReference type="OrthoDB" id="27832at2759"/>
<evidence type="ECO:0000256" key="2">
    <source>
        <dbReference type="ARBA" id="ARBA00022490"/>
    </source>
</evidence>
<feature type="region of interest" description="Disordered" evidence="4">
    <location>
        <begin position="1172"/>
        <end position="1205"/>
    </location>
</feature>
<feature type="region of interest" description="Disordered" evidence="4">
    <location>
        <begin position="258"/>
        <end position="296"/>
    </location>
</feature>
<feature type="domain" description="MIF4G" evidence="5">
    <location>
        <begin position="739"/>
        <end position="947"/>
    </location>
</feature>
<feature type="compositionally biased region" description="Polar residues" evidence="4">
    <location>
        <begin position="267"/>
        <end position="283"/>
    </location>
</feature>
<accession>A0A397GN12</accession>
<dbReference type="Pfam" id="PF04050">
    <property type="entry name" value="Upf2"/>
    <property type="match status" value="1"/>
</dbReference>
<dbReference type="GO" id="GO:0003723">
    <property type="term" value="F:RNA binding"/>
    <property type="evidence" value="ECO:0007669"/>
    <property type="project" value="InterPro"/>
</dbReference>
<dbReference type="PANTHER" id="PTHR12839">
    <property type="entry name" value="NONSENSE-MEDIATED MRNA DECAY PROTEIN 2 UP-FRAMESHIFT SUPPRESSOR 2"/>
    <property type="match status" value="1"/>
</dbReference>
<comment type="subcellular location">
    <subcellularLocation>
        <location evidence="1">Cytoplasm</location>
    </subcellularLocation>
</comment>
<dbReference type="FunFam" id="1.25.40.180:FF:000037">
    <property type="entry name" value="Nonsense-mediated mRNA decay factor (Upf2)"/>
    <property type="match status" value="1"/>
</dbReference>
<keyword evidence="3" id="KW-0175">Coiled coil</keyword>
<organism evidence="6 7">
    <name type="scientific">Diversispora epigaea</name>
    <dbReference type="NCBI Taxonomy" id="1348612"/>
    <lineage>
        <taxon>Eukaryota</taxon>
        <taxon>Fungi</taxon>
        <taxon>Fungi incertae sedis</taxon>
        <taxon>Mucoromycota</taxon>
        <taxon>Glomeromycotina</taxon>
        <taxon>Glomeromycetes</taxon>
        <taxon>Diversisporales</taxon>
        <taxon>Diversisporaceae</taxon>
        <taxon>Diversispora</taxon>
    </lineage>
</organism>
<name>A0A397GN12_9GLOM</name>
<feature type="coiled-coil region" evidence="3">
    <location>
        <begin position="1120"/>
        <end position="1162"/>
    </location>
</feature>
<feature type="compositionally biased region" description="Basic and acidic residues" evidence="4">
    <location>
        <begin position="471"/>
        <end position="480"/>
    </location>
</feature>
<feature type="region of interest" description="Disordered" evidence="4">
    <location>
        <begin position="973"/>
        <end position="1043"/>
    </location>
</feature>
<gene>
    <name evidence="6" type="ORF">Glove_499g55</name>
</gene>
<feature type="region of interest" description="Disordered" evidence="4">
    <location>
        <begin position="377"/>
        <end position="413"/>
    </location>
</feature>
<dbReference type="STRING" id="1348612.A0A397GN12"/>
<dbReference type="Pfam" id="PF02854">
    <property type="entry name" value="MIF4G"/>
    <property type="match status" value="2"/>
</dbReference>
<keyword evidence="2" id="KW-0963">Cytoplasm</keyword>